<feature type="transmembrane region" description="Helical" evidence="1">
    <location>
        <begin position="12"/>
        <end position="30"/>
    </location>
</feature>
<keyword evidence="1" id="KW-0812">Transmembrane</keyword>
<keyword evidence="1" id="KW-0472">Membrane</keyword>
<gene>
    <name evidence="2" type="ORF">SAMN02745163_04484</name>
</gene>
<reference evidence="2 3" key="1">
    <citation type="submission" date="2016-11" db="EMBL/GenBank/DDBJ databases">
        <authorList>
            <person name="Jaros S."/>
            <person name="Januszkiewicz K."/>
            <person name="Wedrychowicz H."/>
        </authorList>
    </citation>
    <scope>NUCLEOTIDE SEQUENCE [LARGE SCALE GENOMIC DNA]</scope>
    <source>
        <strain evidence="2 3">DSM 21758</strain>
    </source>
</reference>
<feature type="transmembrane region" description="Helical" evidence="1">
    <location>
        <begin position="60"/>
        <end position="81"/>
    </location>
</feature>
<accession>A0A1M6VFB6</accession>
<evidence type="ECO:0000313" key="3">
    <source>
        <dbReference type="Proteomes" id="UP000184310"/>
    </source>
</evidence>
<protein>
    <submittedName>
        <fullName evidence="2">Uncharacterized protein</fullName>
    </submittedName>
</protein>
<proteinExistence type="predicted"/>
<name>A0A1M6VFB6_9CLOT</name>
<dbReference type="AlphaFoldDB" id="A0A1M6VFB6"/>
<evidence type="ECO:0000313" key="2">
    <source>
        <dbReference type="EMBL" id="SHK80170.1"/>
    </source>
</evidence>
<keyword evidence="1" id="KW-1133">Transmembrane helix</keyword>
<keyword evidence="3" id="KW-1185">Reference proteome</keyword>
<dbReference type="Proteomes" id="UP000184310">
    <property type="component" value="Unassembled WGS sequence"/>
</dbReference>
<sequence>MKIENLLSIIKYSIICFFIIIIFILVKSFSYKELGLADVSCGEGIFSLYEYRKGDPNFKIYFGNFTVILSVILGFVLYIVMKKVRLRSKKMLKFLST</sequence>
<dbReference type="RefSeq" id="WP_072993751.1">
    <property type="nucleotide sequence ID" value="NZ_FQZB01000029.1"/>
</dbReference>
<dbReference type="EMBL" id="FQZB01000029">
    <property type="protein sequence ID" value="SHK80170.1"/>
    <property type="molecule type" value="Genomic_DNA"/>
</dbReference>
<evidence type="ECO:0000256" key="1">
    <source>
        <dbReference type="SAM" id="Phobius"/>
    </source>
</evidence>
<organism evidence="2 3">
    <name type="scientific">Clostridium cavendishii DSM 21758</name>
    <dbReference type="NCBI Taxonomy" id="1121302"/>
    <lineage>
        <taxon>Bacteria</taxon>
        <taxon>Bacillati</taxon>
        <taxon>Bacillota</taxon>
        <taxon>Clostridia</taxon>
        <taxon>Eubacteriales</taxon>
        <taxon>Clostridiaceae</taxon>
        <taxon>Clostridium</taxon>
    </lineage>
</organism>